<organism evidence="2 3">
    <name type="scientific">Sarcoptes scabiei</name>
    <name type="common">Itch mite</name>
    <name type="synonym">Acarus scabiei</name>
    <dbReference type="NCBI Taxonomy" id="52283"/>
    <lineage>
        <taxon>Eukaryota</taxon>
        <taxon>Metazoa</taxon>
        <taxon>Ecdysozoa</taxon>
        <taxon>Arthropoda</taxon>
        <taxon>Chelicerata</taxon>
        <taxon>Arachnida</taxon>
        <taxon>Acari</taxon>
        <taxon>Acariformes</taxon>
        <taxon>Sarcoptiformes</taxon>
        <taxon>Astigmata</taxon>
        <taxon>Psoroptidia</taxon>
        <taxon>Sarcoptoidea</taxon>
        <taxon>Sarcoptidae</taxon>
        <taxon>Sarcoptinae</taxon>
        <taxon>Sarcoptes</taxon>
    </lineage>
</organism>
<name>A0A132AEL5_SARSC</name>
<protein>
    <submittedName>
        <fullName evidence="2">Uncharacterized protein</fullName>
    </submittedName>
</protein>
<sequence>MVDMDKYIETIKIEANEFRKELNLPKVHSNFATKSKTNDRSKSDRRDNSKKYAGEGKDHKDCDSKRSTYNKKEHYKAQDNDNRFDRNDSFDSKRNSQKNFDRIDSNPRDHKKNCKKILFNIILSIF</sequence>
<evidence type="ECO:0000313" key="2">
    <source>
        <dbReference type="EMBL" id="KPM09383.1"/>
    </source>
</evidence>
<dbReference type="EMBL" id="JXLN01013461">
    <property type="protein sequence ID" value="KPM09383.1"/>
    <property type="molecule type" value="Genomic_DNA"/>
</dbReference>
<gene>
    <name evidence="2" type="ORF">QR98_0079170</name>
</gene>
<dbReference type="VEuPathDB" id="VectorBase:SSCA000437"/>
<proteinExistence type="predicted"/>
<accession>A0A132AEL5</accession>
<dbReference type="AlphaFoldDB" id="A0A132AEL5"/>
<comment type="caution">
    <text evidence="2">The sequence shown here is derived from an EMBL/GenBank/DDBJ whole genome shotgun (WGS) entry which is preliminary data.</text>
</comment>
<evidence type="ECO:0000313" key="3">
    <source>
        <dbReference type="Proteomes" id="UP000616769"/>
    </source>
</evidence>
<dbReference type="Proteomes" id="UP000616769">
    <property type="component" value="Unassembled WGS sequence"/>
</dbReference>
<reference evidence="2 3" key="1">
    <citation type="journal article" date="2015" name="Parasit. Vectors">
        <title>Draft genome of the scabies mite.</title>
        <authorList>
            <person name="Rider S.D.Jr."/>
            <person name="Morgan M.S."/>
            <person name="Arlian L.G."/>
        </authorList>
    </citation>
    <scope>NUCLEOTIDE SEQUENCE [LARGE SCALE GENOMIC DNA]</scope>
    <source>
        <strain evidence="2">Arlian Lab</strain>
    </source>
</reference>
<evidence type="ECO:0000256" key="1">
    <source>
        <dbReference type="SAM" id="MobiDB-lite"/>
    </source>
</evidence>
<feature type="region of interest" description="Disordered" evidence="1">
    <location>
        <begin position="26"/>
        <end position="110"/>
    </location>
</feature>
<feature type="compositionally biased region" description="Basic and acidic residues" evidence="1">
    <location>
        <begin position="36"/>
        <end position="108"/>
    </location>
</feature>